<dbReference type="Proteomes" id="UP000693970">
    <property type="component" value="Unassembled WGS sequence"/>
</dbReference>
<protein>
    <submittedName>
        <fullName evidence="4">U-box domain containing protein</fullName>
    </submittedName>
</protein>
<dbReference type="GO" id="GO:0004842">
    <property type="term" value="F:ubiquitin-protein transferase activity"/>
    <property type="evidence" value="ECO:0007669"/>
    <property type="project" value="InterPro"/>
</dbReference>
<evidence type="ECO:0000256" key="1">
    <source>
        <dbReference type="SAM" id="MobiDB-lite"/>
    </source>
</evidence>
<keyword evidence="2" id="KW-1133">Transmembrane helix</keyword>
<dbReference type="SMART" id="SM00504">
    <property type="entry name" value="Ubox"/>
    <property type="match status" value="1"/>
</dbReference>
<gene>
    <name evidence="4" type="ORF">IV203_005253</name>
</gene>
<reference evidence="4" key="2">
    <citation type="submission" date="2021-04" db="EMBL/GenBank/DDBJ databases">
        <authorList>
            <person name="Podell S."/>
        </authorList>
    </citation>
    <scope>NUCLEOTIDE SEQUENCE</scope>
    <source>
        <strain evidence="4">Hildebrandi</strain>
    </source>
</reference>
<dbReference type="AlphaFoldDB" id="A0A9K3KNG0"/>
<dbReference type="PANTHER" id="PTHR47446:SF2">
    <property type="entry name" value="RING-TYPE E3 UBIQUITIN TRANSFERASE"/>
    <property type="match status" value="1"/>
</dbReference>
<dbReference type="PANTHER" id="PTHR47446">
    <property type="entry name" value="RING-TYPE E3 UBIQUITIN TRANSFERASE"/>
    <property type="match status" value="1"/>
</dbReference>
<dbReference type="InterPro" id="IPR003613">
    <property type="entry name" value="Ubox_domain"/>
</dbReference>
<evidence type="ECO:0000313" key="4">
    <source>
        <dbReference type="EMBL" id="KAG7346185.1"/>
    </source>
</evidence>
<evidence type="ECO:0000256" key="2">
    <source>
        <dbReference type="SAM" id="Phobius"/>
    </source>
</evidence>
<name>A0A9K3KNG0_9STRA</name>
<feature type="transmembrane region" description="Helical" evidence="2">
    <location>
        <begin position="277"/>
        <end position="299"/>
    </location>
</feature>
<feature type="region of interest" description="Disordered" evidence="1">
    <location>
        <begin position="18"/>
        <end position="53"/>
    </location>
</feature>
<feature type="compositionally biased region" description="Polar residues" evidence="1">
    <location>
        <begin position="116"/>
        <end position="125"/>
    </location>
</feature>
<sequence>MMESLTTTTTTREVVVPLPTTSPRSSRFGLGIGGGRKRSYNQVPMHHDDNNNDYGEEVMMELSSSSSMMVDVPTCNTQLEEYDDDFLKTFTIDNDDDDENGVDDTFEMEHGRSRYSDNIGNGANGRSSLSPLNDNNDRSNDRPPSNYRCPLTLQVMDDPVNDGCGHCFERRAILDWLEYRDVCPISRKPLQEDLLFRNGHLKSRIQQWKEDHPLYQHFDQHYADHQIQEMLSSDHDDSSGRHSNFELMLLPQERQVLNIVKVRAHSRRKREEFNKCLWSLGITVVVFVVGATILSLILFRKELKGPI</sequence>
<dbReference type="GO" id="GO:0016567">
    <property type="term" value="P:protein ubiquitination"/>
    <property type="evidence" value="ECO:0007669"/>
    <property type="project" value="InterPro"/>
</dbReference>
<keyword evidence="2" id="KW-0812">Transmembrane</keyword>
<dbReference type="OrthoDB" id="424220at2759"/>
<accession>A0A9K3KNG0</accession>
<feature type="region of interest" description="Disordered" evidence="1">
    <location>
        <begin position="111"/>
        <end position="146"/>
    </location>
</feature>
<comment type="caution">
    <text evidence="4">The sequence shown here is derived from an EMBL/GenBank/DDBJ whole genome shotgun (WGS) entry which is preliminary data.</text>
</comment>
<evidence type="ECO:0000259" key="3">
    <source>
        <dbReference type="PROSITE" id="PS51698"/>
    </source>
</evidence>
<dbReference type="PROSITE" id="PS51698">
    <property type="entry name" value="U_BOX"/>
    <property type="match status" value="1"/>
</dbReference>
<organism evidence="4 5">
    <name type="scientific">Nitzschia inconspicua</name>
    <dbReference type="NCBI Taxonomy" id="303405"/>
    <lineage>
        <taxon>Eukaryota</taxon>
        <taxon>Sar</taxon>
        <taxon>Stramenopiles</taxon>
        <taxon>Ochrophyta</taxon>
        <taxon>Bacillariophyta</taxon>
        <taxon>Bacillariophyceae</taxon>
        <taxon>Bacillariophycidae</taxon>
        <taxon>Bacillariales</taxon>
        <taxon>Bacillariaceae</taxon>
        <taxon>Nitzschia</taxon>
    </lineage>
</organism>
<reference evidence="4" key="1">
    <citation type="journal article" date="2021" name="Sci. Rep.">
        <title>Diploid genomic architecture of Nitzschia inconspicua, an elite biomass production diatom.</title>
        <authorList>
            <person name="Oliver A."/>
            <person name="Podell S."/>
            <person name="Pinowska A."/>
            <person name="Traller J.C."/>
            <person name="Smith S.R."/>
            <person name="McClure R."/>
            <person name="Beliaev A."/>
            <person name="Bohutskyi P."/>
            <person name="Hill E.A."/>
            <person name="Rabines A."/>
            <person name="Zheng H."/>
            <person name="Allen L.Z."/>
            <person name="Kuo A."/>
            <person name="Grigoriev I.V."/>
            <person name="Allen A.E."/>
            <person name="Hazlebeck D."/>
            <person name="Allen E.E."/>
        </authorList>
    </citation>
    <scope>NUCLEOTIDE SEQUENCE</scope>
    <source>
        <strain evidence="4">Hildebrandi</strain>
    </source>
</reference>
<proteinExistence type="predicted"/>
<keyword evidence="2" id="KW-0472">Membrane</keyword>
<keyword evidence="5" id="KW-1185">Reference proteome</keyword>
<evidence type="ECO:0000313" key="5">
    <source>
        <dbReference type="Proteomes" id="UP000693970"/>
    </source>
</evidence>
<dbReference type="EMBL" id="JAGRRH010000021">
    <property type="protein sequence ID" value="KAG7346185.1"/>
    <property type="molecule type" value="Genomic_DNA"/>
</dbReference>
<dbReference type="Pfam" id="PF04564">
    <property type="entry name" value="U-box"/>
    <property type="match status" value="1"/>
</dbReference>
<dbReference type="InterPro" id="IPR052858">
    <property type="entry name" value="E3_ubiquitin-ligase_LIN"/>
</dbReference>
<feature type="domain" description="U-box" evidence="3">
    <location>
        <begin position="142"/>
        <end position="215"/>
    </location>
</feature>